<dbReference type="OMA" id="KFHGAIN"/>
<dbReference type="Pfam" id="PF00560">
    <property type="entry name" value="LRR_1"/>
    <property type="match status" value="5"/>
</dbReference>
<dbReference type="GO" id="GO:0005886">
    <property type="term" value="C:plasma membrane"/>
    <property type="evidence" value="ECO:0007669"/>
    <property type="project" value="UniProtKB-SubCell"/>
</dbReference>
<proteinExistence type="inferred from homology"/>
<dbReference type="SMART" id="SM00369">
    <property type="entry name" value="LRR_TYP"/>
    <property type="match status" value="4"/>
</dbReference>
<dbReference type="InterPro" id="IPR003591">
    <property type="entry name" value="Leu-rich_rpt_typical-subtyp"/>
</dbReference>
<comment type="subcellular location">
    <subcellularLocation>
        <location evidence="1">Cell membrane</location>
        <topology evidence="1">Single-pass type I membrane protein</topology>
    </subcellularLocation>
</comment>
<dbReference type="Pfam" id="PF13855">
    <property type="entry name" value="LRR_8"/>
    <property type="match status" value="1"/>
</dbReference>
<evidence type="ECO:0000256" key="9">
    <source>
        <dbReference type="ARBA" id="ARBA00023136"/>
    </source>
</evidence>
<dbReference type="InterPro" id="IPR046956">
    <property type="entry name" value="RLP23-like"/>
</dbReference>
<keyword evidence="6" id="KW-0732">Signal</keyword>
<keyword evidence="7" id="KW-0677">Repeat</keyword>
<comment type="similarity">
    <text evidence="2">Belongs to the RLP family.</text>
</comment>
<evidence type="ECO:0000256" key="4">
    <source>
        <dbReference type="ARBA" id="ARBA00022614"/>
    </source>
</evidence>
<dbReference type="PROSITE" id="PS51450">
    <property type="entry name" value="LRR"/>
    <property type="match status" value="1"/>
</dbReference>
<evidence type="ECO:0000256" key="3">
    <source>
        <dbReference type="ARBA" id="ARBA00022475"/>
    </source>
</evidence>
<evidence type="ECO:0000256" key="1">
    <source>
        <dbReference type="ARBA" id="ARBA00004251"/>
    </source>
</evidence>
<dbReference type="Gramene" id="KCW66920">
    <property type="protein sequence ID" value="KCW66920"/>
    <property type="gene ID" value="EUGRSUZ_F00663"/>
</dbReference>
<organism evidence="12">
    <name type="scientific">Eucalyptus grandis</name>
    <name type="common">Flooded gum</name>
    <dbReference type="NCBI Taxonomy" id="71139"/>
    <lineage>
        <taxon>Eukaryota</taxon>
        <taxon>Viridiplantae</taxon>
        <taxon>Streptophyta</taxon>
        <taxon>Embryophyta</taxon>
        <taxon>Tracheophyta</taxon>
        <taxon>Spermatophyta</taxon>
        <taxon>Magnoliopsida</taxon>
        <taxon>eudicotyledons</taxon>
        <taxon>Gunneridae</taxon>
        <taxon>Pentapetalae</taxon>
        <taxon>rosids</taxon>
        <taxon>malvids</taxon>
        <taxon>Myrtales</taxon>
        <taxon>Myrtaceae</taxon>
        <taxon>Myrtoideae</taxon>
        <taxon>Eucalypteae</taxon>
        <taxon>Eucalyptus</taxon>
    </lineage>
</organism>
<dbReference type="FunFam" id="3.80.10.10:FF:000383">
    <property type="entry name" value="Leucine-rich repeat receptor protein kinase EMS1"/>
    <property type="match status" value="1"/>
</dbReference>
<dbReference type="PANTHER" id="PTHR48061:SF46">
    <property type="entry name" value="LEUCINE-RICH REPEAT-CONTAINING N-TERMINAL PLANT-TYPE DOMAIN-CONTAINING PROTEIN"/>
    <property type="match status" value="1"/>
</dbReference>
<keyword evidence="4" id="KW-0433">Leucine-rich repeat</keyword>
<dbReference type="InterPro" id="IPR001611">
    <property type="entry name" value="Leu-rich_rpt"/>
</dbReference>
<keyword evidence="8" id="KW-1133">Transmembrane helix</keyword>
<evidence type="ECO:0000256" key="5">
    <source>
        <dbReference type="ARBA" id="ARBA00022692"/>
    </source>
</evidence>
<evidence type="ECO:0000256" key="11">
    <source>
        <dbReference type="ARBA" id="ARBA00023180"/>
    </source>
</evidence>
<gene>
    <name evidence="12" type="ORF">EUGRSUZ_F00663</name>
</gene>
<evidence type="ECO:0000256" key="10">
    <source>
        <dbReference type="ARBA" id="ARBA00023170"/>
    </source>
</evidence>
<evidence type="ECO:0000256" key="6">
    <source>
        <dbReference type="ARBA" id="ARBA00022729"/>
    </source>
</evidence>
<dbReference type="PRINTS" id="PR00019">
    <property type="entry name" value="LEURICHRPT"/>
</dbReference>
<keyword evidence="10" id="KW-0675">Receptor</keyword>
<dbReference type="STRING" id="71139.A0A059BML3"/>
<dbReference type="SUPFAM" id="SSF52058">
    <property type="entry name" value="L domain-like"/>
    <property type="match status" value="1"/>
</dbReference>
<evidence type="ECO:0000256" key="8">
    <source>
        <dbReference type="ARBA" id="ARBA00022989"/>
    </source>
</evidence>
<dbReference type="InParanoid" id="A0A059BML3"/>
<accession>A0A059BML3</accession>
<dbReference type="InterPro" id="IPR032675">
    <property type="entry name" value="LRR_dom_sf"/>
</dbReference>
<keyword evidence="3" id="KW-1003">Cell membrane</keyword>
<keyword evidence="9" id="KW-0472">Membrane</keyword>
<dbReference type="Gene3D" id="3.80.10.10">
    <property type="entry name" value="Ribonuclease Inhibitor"/>
    <property type="match status" value="1"/>
</dbReference>
<dbReference type="EMBL" id="KK198758">
    <property type="protein sequence ID" value="KCW66920.1"/>
    <property type="molecule type" value="Genomic_DNA"/>
</dbReference>
<evidence type="ECO:0000313" key="12">
    <source>
        <dbReference type="EMBL" id="KCW66920.1"/>
    </source>
</evidence>
<dbReference type="AlphaFoldDB" id="A0A059BML3"/>
<evidence type="ECO:0000256" key="7">
    <source>
        <dbReference type="ARBA" id="ARBA00022737"/>
    </source>
</evidence>
<evidence type="ECO:0000256" key="2">
    <source>
        <dbReference type="ARBA" id="ARBA00009592"/>
    </source>
</evidence>
<protein>
    <recommendedName>
        <fullName evidence="13">Leucine-rich repeat-containing N-terminal plant-type domain-containing protein</fullName>
    </recommendedName>
</protein>
<name>A0A059BML3_EUCGR</name>
<keyword evidence="5" id="KW-0812">Transmembrane</keyword>
<dbReference type="PANTHER" id="PTHR48061">
    <property type="entry name" value="LEUCINE-RICH REPEAT RECEPTOR PROTEIN KINASE EMS1-LIKE-RELATED"/>
    <property type="match status" value="1"/>
</dbReference>
<keyword evidence="11" id="KW-0325">Glycoprotein</keyword>
<reference evidence="12" key="1">
    <citation type="submission" date="2013-07" db="EMBL/GenBank/DDBJ databases">
        <title>The genome of Eucalyptus grandis.</title>
        <authorList>
            <person name="Schmutz J."/>
            <person name="Hayes R."/>
            <person name="Myburg A."/>
            <person name="Tuskan G."/>
            <person name="Grattapaglia D."/>
            <person name="Rokhsar D.S."/>
        </authorList>
    </citation>
    <scope>NUCLEOTIDE SEQUENCE</scope>
    <source>
        <tissue evidence="12">Leaf extractions</tissue>
    </source>
</reference>
<evidence type="ECO:0008006" key="13">
    <source>
        <dbReference type="Google" id="ProtNLM"/>
    </source>
</evidence>
<sequence>MVSQELNPIYDTLKYTFPKLERLSLSSCNLTKFPYFLNSLKRLTMLDLSLNRISQEIPTWFWGISHDTLETLYLSSKLLEGASNNSFTGEIPSLICQCSSFQHLDMFYNNFSRNIPSCFGNIANLEYLNLRNNKLQGLLPHFLLKYLEAPQLYNLDLRLNKFHGAINLTIFELSFSALEVLVIFNNNFAGCNKTTRKIPSLICNATEVKIIDLSNNSLTGSLPQCLTNFYRSIIRILTNLTTIDLLCNSFQGNIPKVIGHLHSLIGLNLSRNHLTGSIPSTLGNLTNLEWLDLSLNKLGGGNS</sequence>